<dbReference type="Gene3D" id="2.30.38.10">
    <property type="entry name" value="Luciferase, Domain 3"/>
    <property type="match status" value="1"/>
</dbReference>
<dbReference type="GO" id="GO:0006633">
    <property type="term" value="P:fatty acid biosynthetic process"/>
    <property type="evidence" value="ECO:0007669"/>
    <property type="project" value="TreeGrafter"/>
</dbReference>
<dbReference type="GO" id="GO:0008168">
    <property type="term" value="F:methyltransferase activity"/>
    <property type="evidence" value="ECO:0007669"/>
    <property type="project" value="UniProtKB-KW"/>
</dbReference>
<evidence type="ECO:0008006" key="13">
    <source>
        <dbReference type="Google" id="ProtNLM"/>
    </source>
</evidence>
<dbReference type="InterPro" id="IPR014031">
    <property type="entry name" value="Ketoacyl_synth_C"/>
</dbReference>
<organism evidence="11 12">
    <name type="scientific">Purpureocillium lavendulum</name>
    <dbReference type="NCBI Taxonomy" id="1247861"/>
    <lineage>
        <taxon>Eukaryota</taxon>
        <taxon>Fungi</taxon>
        <taxon>Dikarya</taxon>
        <taxon>Ascomycota</taxon>
        <taxon>Pezizomycotina</taxon>
        <taxon>Sordariomycetes</taxon>
        <taxon>Hypocreomycetidae</taxon>
        <taxon>Hypocreales</taxon>
        <taxon>Ophiocordycipitaceae</taxon>
        <taxon>Purpureocillium</taxon>
    </lineage>
</organism>
<proteinExistence type="inferred from homology"/>
<feature type="region of interest" description="Disordered" evidence="8">
    <location>
        <begin position="1661"/>
        <end position="1701"/>
    </location>
</feature>
<keyword evidence="2" id="KW-0597">Phosphoprotein</keyword>
<dbReference type="InterPro" id="IPR009081">
    <property type="entry name" value="PP-bd_ACP"/>
</dbReference>
<dbReference type="InterPro" id="IPR001227">
    <property type="entry name" value="Ac_transferase_dom_sf"/>
</dbReference>
<dbReference type="PANTHER" id="PTHR43775">
    <property type="entry name" value="FATTY ACID SYNTHASE"/>
    <property type="match status" value="1"/>
</dbReference>
<dbReference type="InterPro" id="IPR025110">
    <property type="entry name" value="AMP-bd_C"/>
</dbReference>
<evidence type="ECO:0000256" key="7">
    <source>
        <dbReference type="ARBA" id="ARBA00029454"/>
    </source>
</evidence>
<dbReference type="SMART" id="SM00827">
    <property type="entry name" value="PKS_AT"/>
    <property type="match status" value="1"/>
</dbReference>
<dbReference type="InterPro" id="IPR016035">
    <property type="entry name" value="Acyl_Trfase/lysoPLipase"/>
</dbReference>
<protein>
    <recommendedName>
        <fullName evidence="13">Polyketide synthase</fullName>
    </recommendedName>
</protein>
<dbReference type="PANTHER" id="PTHR43775:SF51">
    <property type="entry name" value="INACTIVE PHENOLPHTHIOCEROL SYNTHESIS POLYKETIDE SYNTHASE TYPE I PKS1-RELATED"/>
    <property type="match status" value="1"/>
</dbReference>
<dbReference type="GO" id="GO:0044550">
    <property type="term" value="P:secondary metabolite biosynthetic process"/>
    <property type="evidence" value="ECO:0007669"/>
    <property type="project" value="UniProtKB-ARBA"/>
</dbReference>
<dbReference type="InterPro" id="IPR050091">
    <property type="entry name" value="PKS_NRPS_Biosynth_Enz"/>
</dbReference>
<dbReference type="SMART" id="SM00823">
    <property type="entry name" value="PKS_PP"/>
    <property type="match status" value="2"/>
</dbReference>
<gene>
    <name evidence="11" type="ORF">O9K51_07142</name>
</gene>
<dbReference type="CDD" id="cd03443">
    <property type="entry name" value="PaaI_thioesterase"/>
    <property type="match status" value="1"/>
</dbReference>
<dbReference type="Pfam" id="PF00109">
    <property type="entry name" value="ketoacyl-synt"/>
    <property type="match status" value="1"/>
</dbReference>
<dbReference type="SMART" id="SM00825">
    <property type="entry name" value="PKS_KS"/>
    <property type="match status" value="1"/>
</dbReference>
<dbReference type="InterPro" id="IPR000873">
    <property type="entry name" value="AMP-dep_synth/lig_dom"/>
</dbReference>
<feature type="domain" description="Carrier" evidence="9">
    <location>
        <begin position="539"/>
        <end position="614"/>
    </location>
</feature>
<dbReference type="FunFam" id="3.40.50.980:FF:000001">
    <property type="entry name" value="Non-ribosomal peptide synthetase"/>
    <property type="match status" value="1"/>
</dbReference>
<dbReference type="CDD" id="cd00833">
    <property type="entry name" value="PKS"/>
    <property type="match status" value="1"/>
</dbReference>
<evidence type="ECO:0000256" key="2">
    <source>
        <dbReference type="ARBA" id="ARBA00022553"/>
    </source>
</evidence>
<dbReference type="Gene3D" id="3.40.47.10">
    <property type="match status" value="1"/>
</dbReference>
<evidence type="ECO:0000256" key="1">
    <source>
        <dbReference type="ARBA" id="ARBA00022450"/>
    </source>
</evidence>
<keyword evidence="6" id="KW-0560">Oxidoreductase</keyword>
<dbReference type="Gene3D" id="3.40.50.720">
    <property type="entry name" value="NAD(P)-binding Rossmann-like Domain"/>
    <property type="match status" value="1"/>
</dbReference>
<keyword evidence="3" id="KW-0436">Ligase</keyword>
<feature type="domain" description="Ketosynthase family 3 (KS3)" evidence="10">
    <location>
        <begin position="635"/>
        <end position="1063"/>
    </location>
</feature>
<keyword evidence="12" id="KW-1185">Reference proteome</keyword>
<dbReference type="Gene3D" id="3.30.300.30">
    <property type="match status" value="1"/>
</dbReference>
<dbReference type="FunFam" id="3.40.50.12780:FF:000012">
    <property type="entry name" value="Non-ribosomal peptide synthetase"/>
    <property type="match status" value="1"/>
</dbReference>
<feature type="compositionally biased region" description="Polar residues" evidence="8">
    <location>
        <begin position="1661"/>
        <end position="1688"/>
    </location>
</feature>
<evidence type="ECO:0000256" key="3">
    <source>
        <dbReference type="ARBA" id="ARBA00022598"/>
    </source>
</evidence>
<dbReference type="SUPFAM" id="SSF53901">
    <property type="entry name" value="Thiolase-like"/>
    <property type="match status" value="1"/>
</dbReference>
<evidence type="ECO:0000259" key="10">
    <source>
        <dbReference type="PROSITE" id="PS52004"/>
    </source>
</evidence>
<dbReference type="InterPro" id="IPR036291">
    <property type="entry name" value="NAD(P)-bd_dom_sf"/>
</dbReference>
<evidence type="ECO:0000256" key="5">
    <source>
        <dbReference type="ARBA" id="ARBA00022679"/>
    </source>
</evidence>
<dbReference type="InterPro" id="IPR029069">
    <property type="entry name" value="HotDog_dom_sf"/>
</dbReference>
<dbReference type="InterPro" id="IPR006683">
    <property type="entry name" value="Thioestr_dom"/>
</dbReference>
<dbReference type="EMBL" id="JAQHRD010000006">
    <property type="protein sequence ID" value="KAJ6439257.1"/>
    <property type="molecule type" value="Genomic_DNA"/>
</dbReference>
<evidence type="ECO:0000256" key="4">
    <source>
        <dbReference type="ARBA" id="ARBA00022603"/>
    </source>
</evidence>
<dbReference type="SUPFAM" id="SSF51735">
    <property type="entry name" value="NAD(P)-binding Rossmann-fold domains"/>
    <property type="match status" value="1"/>
</dbReference>
<dbReference type="GO" id="GO:0032259">
    <property type="term" value="P:methylation"/>
    <property type="evidence" value="ECO:0007669"/>
    <property type="project" value="UniProtKB-KW"/>
</dbReference>
<dbReference type="NCBIfam" id="TIGR01733">
    <property type="entry name" value="AA-adenyl-dom"/>
    <property type="match status" value="1"/>
</dbReference>
<dbReference type="SUPFAM" id="SSF47336">
    <property type="entry name" value="ACP-like"/>
    <property type="match status" value="2"/>
</dbReference>
<dbReference type="Gene3D" id="3.40.50.980">
    <property type="match status" value="2"/>
</dbReference>
<dbReference type="Proteomes" id="UP001163105">
    <property type="component" value="Unassembled WGS sequence"/>
</dbReference>
<dbReference type="FunFam" id="3.40.47.10:FF:000019">
    <property type="entry name" value="Polyketide synthase type I"/>
    <property type="match status" value="1"/>
</dbReference>
<dbReference type="SUPFAM" id="SSF55048">
    <property type="entry name" value="Probable ACP-binding domain of malonyl-CoA ACP transacylase"/>
    <property type="match status" value="1"/>
</dbReference>
<dbReference type="Gene3D" id="3.10.129.10">
    <property type="entry name" value="Hotdog Thioesterase"/>
    <property type="match status" value="1"/>
</dbReference>
<dbReference type="SUPFAM" id="SSF56801">
    <property type="entry name" value="Acetyl-CoA synthetase-like"/>
    <property type="match status" value="1"/>
</dbReference>
<evidence type="ECO:0000313" key="12">
    <source>
        <dbReference type="Proteomes" id="UP001163105"/>
    </source>
</evidence>
<dbReference type="InterPro" id="IPR020845">
    <property type="entry name" value="AMP-binding_CS"/>
</dbReference>
<dbReference type="InterPro" id="IPR013120">
    <property type="entry name" value="FAR_NAD-bd"/>
</dbReference>
<dbReference type="Pfam" id="PF13193">
    <property type="entry name" value="AMP-binding_C"/>
    <property type="match status" value="1"/>
</dbReference>
<sequence>MSLKAFNDTDDATTLGHCLHSLVEDRAANCPTNLALTCADSSLTFEELNTAANHLARALISQGVVRNDLVGVALDRSVGLVVTLLAVLKTGAAYVPIDPGFPAERISHMLSDATPKIIVVSTGTARLLKPWSHICFSVDEEQHQWLASPTQHSNLELEVQSNDLAYVIYTSGSTGKPKGVEISHGALCNLLLSMQKILQCTSEDRLLAVTTVTFDIAALELFLPLICGATTVIAEAQQVKDISALRGMLKSQGITMMQATPASWQMLLDSGWQGHPSLGKILCGGEAMSEQLGARLLECGGTVWNLYGPTEATVWASVWRVRPAEHVIIGKPLANYQLYVLDESLAPVPPGVSGDLYIGGAGLARGYHNKPELTRVSFLDSEREDFKGRIYRTGDIACFSADGKLSVLGRADNQVKVRGYRIELGDVEAAIASHPAIRGAVVVGRKDQLLAYCIRCDSRNDVTSLNQEKASGTGVALDAMLRPWLARCLPPYMMPAFFVELEAFPLTPNNKIDRKALPSPFSEQKLGTSPNSSFETVTGSVAELERRIMAIWARALDHESISTKDNFFQVGGNSIRIVQVQAELEKLLCRPISTAKLFEYYTIETLAAYLVGGDRNSLVQVPSKGQGPAATAIEADGIAIISLACRLPGDVTTPEEFWTLLDAGGDAITDVPKDRWDAAELYDSDPDACGKTYCSQGGYLSSIDSFDISFFGISPREAKDMDPVQLLVLEICWEGLERAGYPLEKLRGSRTGVYIGVSNMPAHQSYGRPLEDLNGYTATGSSGATLSGRVSYVLGLEGPSMTVDTACSSSLVTTDLACAALRRGECDLAVSCGVTLMLTPGLHVEFARLRGISQDGRCRAFSDDTNGTGWAEGSAAVVLRRLSDAQHDGQAIRAVVRGSAVNHGGRSASLTTPSGTAQQRLIRDALASSRLEPGDVDYIEAHGTGTKLGDPIEGEALAAVFRGSRSVADMGPLWVGSAKSNIGHTQAAAGLVGVLKVVLALEHELIPRTLHISEPTTAVDWRGSGMALVQQERPWPRDKHRLRRAGISSFGIGGTNAHVVIEEAPLGSNSLTSAGASDTAMPPLGSLPFLISGHTERALRQQVDKLWYFLGDDSIDQSHLGHLAYSLATTRTQFRHRLVLMAESKAALRDQLAAAAMRQGVSSVGIGTAASQPRLAMLFTGQGSQLPGMGRDLSQVYPVFRESLETTAAHFTLERPLLDIMWAEADNPDDVALLNRTDFAQAALFTLEVALSHLWQSWGVKPHVVLGHSLGEFVAAYAAGILDLSGACRLVEARGRLMQALPRGGGMVSVEANAAEVAAMIDELGFSGMVDIASHNTPTQTVISGDIEITERMAAHVAGSGRKAKSLTVSHAFHSHHMDSMLAEFRSVAETIQFYPPRIAIVSSVTGRLAQPGQLETPHYWVEQVRRPVRFSDAMGAIFDMDIAIFLELGPQPVLSGLGAACLGVRENRPCVWLPSLQGHKSGTLSIQGSVGALHTLHVPVDWASYFQPFGYMRVELPTYAFQRERVLSLARGLPQDFQPDVTVAASLKCQGNVTPPVGGNNVLRISLRNAAWDRHEVIIQSVVREVAADTLGLSSTDEVDVDRTWQENGIDSVMEPQMRSKLAAATEVPLMLPMNITSEYPTPRAFSEYLLHLLRRESVDSGSPETRSSHSDSPAQGSALSSDTEPSQPGDLEDCMTFDNTIQNPGAPKSVFLTSGTDFVGAFLLQGLLELGITVHCLVHAKNTGEAMDDLEEALERYCLWRPQYKSFVTPVVGDLTQSKFGLNADAFGHLANNVNAICHVNGLTGYSRRPLDDCIDPNMVSIREVLRLASHGNSKSLHFILTSASAPEHFDPDTDQDDRQQSCATSKAIVERMVAEARLRGAKASVYRLPLIFASSDTGIYEPGIKDVLHCLIIGSLETGRYPSLDADVSSVMPVDYLCRSIADIIVQQPQFIGYDVGFQNPQALRFNDFFSLMATAGEGETILPLVEWRQLVMARAVSHPTGRVTHVADVLCRFSDGAILAIVKGTEVEREPISGDNRLWGNVLHPPPVIDGNYVSKYLARVGTENRPASNAERKELGMSASSLSVDHSSRSTLDKYPKALSPPRRILAPSLNFYPPDSPPNLYQSALRFFASIPWCSRLIQDCSPTCHPIPGHGQAITFIPQCFNPASARQEQFIGDTLSHGYGRTDVTTAGGISGTLGSKQPPLRHMLSLFRPCDDSHLKDPERPILRVATLFAFGAGTSGYEGILHGGLIATLLDESLAIVNELNSALGKIGSVFTTVSVTASLNIRFLAPVPVTEEAVCVTTWIDNVQGRKTIMKGEMTDAKGGKLVTVESVWVAVGAGN</sequence>
<dbReference type="InterPro" id="IPR016039">
    <property type="entry name" value="Thiolase-like"/>
</dbReference>
<dbReference type="Pfam" id="PF03061">
    <property type="entry name" value="4HBT"/>
    <property type="match status" value="1"/>
</dbReference>
<dbReference type="InterPro" id="IPR045851">
    <property type="entry name" value="AMP-bd_C_sf"/>
</dbReference>
<dbReference type="Pfam" id="PF02801">
    <property type="entry name" value="Ketoacyl-synt_C"/>
    <property type="match status" value="1"/>
</dbReference>
<keyword evidence="5" id="KW-0808">Transferase</keyword>
<dbReference type="GO" id="GO:0031177">
    <property type="term" value="F:phosphopantetheine binding"/>
    <property type="evidence" value="ECO:0007669"/>
    <property type="project" value="InterPro"/>
</dbReference>
<dbReference type="Pfam" id="PF07993">
    <property type="entry name" value="NAD_binding_4"/>
    <property type="match status" value="1"/>
</dbReference>
<evidence type="ECO:0000313" key="11">
    <source>
        <dbReference type="EMBL" id="KAJ6439257.1"/>
    </source>
</evidence>
<dbReference type="InterPro" id="IPR016036">
    <property type="entry name" value="Malonyl_transacylase_ACP-bd"/>
</dbReference>
<dbReference type="InterPro" id="IPR036736">
    <property type="entry name" value="ACP-like_sf"/>
</dbReference>
<dbReference type="InterPro" id="IPR032821">
    <property type="entry name" value="PKS_assoc"/>
</dbReference>
<dbReference type="GO" id="GO:0016491">
    <property type="term" value="F:oxidoreductase activity"/>
    <property type="evidence" value="ECO:0007669"/>
    <property type="project" value="UniProtKB-KW"/>
</dbReference>
<comment type="similarity">
    <text evidence="7">Belongs to the NRP synthetase family.</text>
</comment>
<name>A0AB34FJL6_9HYPO</name>
<dbReference type="PROSITE" id="PS00455">
    <property type="entry name" value="AMP_BINDING"/>
    <property type="match status" value="1"/>
</dbReference>
<dbReference type="Gene3D" id="3.30.70.3290">
    <property type="match status" value="1"/>
</dbReference>
<dbReference type="SUPFAM" id="SSF52151">
    <property type="entry name" value="FabD/lysophospholipase-like"/>
    <property type="match status" value="1"/>
</dbReference>
<accession>A0AB34FJL6</accession>
<dbReference type="GO" id="GO:0004312">
    <property type="term" value="F:fatty acid synthase activity"/>
    <property type="evidence" value="ECO:0007669"/>
    <property type="project" value="TreeGrafter"/>
</dbReference>
<evidence type="ECO:0000259" key="9">
    <source>
        <dbReference type="PROSITE" id="PS50075"/>
    </source>
</evidence>
<dbReference type="InterPro" id="IPR010071">
    <property type="entry name" value="AA_adenyl_dom"/>
</dbReference>
<reference evidence="11" key="1">
    <citation type="submission" date="2023-01" db="EMBL/GenBank/DDBJ databases">
        <title>The growth and conidiation of Purpureocillium lavendulum are regulated by nitrogen source and histone H3K14 acetylation.</title>
        <authorList>
            <person name="Tang P."/>
            <person name="Han J."/>
            <person name="Zhang C."/>
            <person name="Tang P."/>
            <person name="Qi F."/>
            <person name="Zhang K."/>
            <person name="Liang L."/>
        </authorList>
    </citation>
    <scope>NUCLEOTIDE SEQUENCE</scope>
    <source>
        <strain evidence="11">YMF1.00683</strain>
    </source>
</reference>
<dbReference type="Gene3D" id="1.10.1200.10">
    <property type="entry name" value="ACP-like"/>
    <property type="match status" value="2"/>
</dbReference>
<feature type="domain" description="Carrier" evidence="9">
    <location>
        <begin position="1578"/>
        <end position="1655"/>
    </location>
</feature>
<dbReference type="Gene3D" id="3.40.366.10">
    <property type="entry name" value="Malonyl-Coenzyme A Acyl Carrier Protein, domain 2"/>
    <property type="match status" value="1"/>
</dbReference>
<dbReference type="CDD" id="cd12116">
    <property type="entry name" value="A_NRPS_Ta1_like"/>
    <property type="match status" value="1"/>
</dbReference>
<keyword evidence="4" id="KW-0489">Methyltransferase</keyword>
<keyword evidence="1" id="KW-0596">Phosphopantetheine</keyword>
<dbReference type="InterPro" id="IPR014030">
    <property type="entry name" value="Ketoacyl_synth_N"/>
</dbReference>
<dbReference type="InterPro" id="IPR020841">
    <property type="entry name" value="PKS_Beta-ketoAc_synthase_dom"/>
</dbReference>
<dbReference type="Pfam" id="PF00501">
    <property type="entry name" value="AMP-binding"/>
    <property type="match status" value="1"/>
</dbReference>
<dbReference type="PROSITE" id="PS52004">
    <property type="entry name" value="KS3_2"/>
    <property type="match status" value="1"/>
</dbReference>
<evidence type="ECO:0000256" key="6">
    <source>
        <dbReference type="ARBA" id="ARBA00023002"/>
    </source>
</evidence>
<dbReference type="InterPro" id="IPR020806">
    <property type="entry name" value="PKS_PP-bd"/>
</dbReference>
<dbReference type="SUPFAM" id="SSF54637">
    <property type="entry name" value="Thioesterase/thiol ester dehydrase-isomerase"/>
    <property type="match status" value="1"/>
</dbReference>
<dbReference type="PROSITE" id="PS50075">
    <property type="entry name" value="CARRIER"/>
    <property type="match status" value="2"/>
</dbReference>
<dbReference type="Pfam" id="PF00698">
    <property type="entry name" value="Acyl_transf_1"/>
    <property type="match status" value="1"/>
</dbReference>
<dbReference type="Pfam" id="PF16197">
    <property type="entry name" value="KAsynt_C_assoc"/>
    <property type="match status" value="1"/>
</dbReference>
<dbReference type="Pfam" id="PF00550">
    <property type="entry name" value="PP-binding"/>
    <property type="match status" value="1"/>
</dbReference>
<evidence type="ECO:0000256" key="8">
    <source>
        <dbReference type="SAM" id="MobiDB-lite"/>
    </source>
</evidence>
<dbReference type="InterPro" id="IPR014043">
    <property type="entry name" value="Acyl_transferase_dom"/>
</dbReference>
<comment type="caution">
    <text evidence="11">The sequence shown here is derived from an EMBL/GenBank/DDBJ whole genome shotgun (WGS) entry which is preliminary data.</text>
</comment>
<dbReference type="GO" id="GO:0016874">
    <property type="term" value="F:ligase activity"/>
    <property type="evidence" value="ECO:0007669"/>
    <property type="project" value="UniProtKB-KW"/>
</dbReference>